<comment type="caution">
    <text evidence="13">The sequence shown here is derived from an EMBL/GenBank/DDBJ whole genome shotgun (WGS) entry which is preliminary data.</text>
</comment>
<dbReference type="InterPro" id="IPR036097">
    <property type="entry name" value="HisK_dim/P_sf"/>
</dbReference>
<feature type="transmembrane region" description="Helical" evidence="9">
    <location>
        <begin position="12"/>
        <end position="32"/>
    </location>
</feature>
<dbReference type="Proteomes" id="UP001596170">
    <property type="component" value="Unassembled WGS sequence"/>
</dbReference>
<evidence type="ECO:0000256" key="4">
    <source>
        <dbReference type="ARBA" id="ARBA00022679"/>
    </source>
</evidence>
<keyword evidence="9" id="KW-0812">Transmembrane</keyword>
<feature type="transmembrane region" description="Helical" evidence="9">
    <location>
        <begin position="139"/>
        <end position="160"/>
    </location>
</feature>
<dbReference type="NCBIfam" id="TIGR00229">
    <property type="entry name" value="sensory_box"/>
    <property type="match status" value="1"/>
</dbReference>
<keyword evidence="14" id="KW-1185">Reference proteome</keyword>
<dbReference type="SMART" id="SM00091">
    <property type="entry name" value="PAS"/>
    <property type="match status" value="1"/>
</dbReference>
<dbReference type="Gene3D" id="3.30.450.20">
    <property type="entry name" value="PAS domain"/>
    <property type="match status" value="1"/>
</dbReference>
<feature type="domain" description="PAC" evidence="12">
    <location>
        <begin position="253"/>
        <end position="305"/>
    </location>
</feature>
<dbReference type="Gene3D" id="1.10.287.130">
    <property type="match status" value="1"/>
</dbReference>
<dbReference type="SUPFAM" id="SSF55874">
    <property type="entry name" value="ATPase domain of HSP90 chaperone/DNA topoisomerase II/histidine kinase"/>
    <property type="match status" value="1"/>
</dbReference>
<dbReference type="EC" id="2.7.13.3" evidence="2"/>
<dbReference type="SUPFAM" id="SSF47384">
    <property type="entry name" value="Homodimeric domain of signal transducing histidine kinase"/>
    <property type="match status" value="1"/>
</dbReference>
<keyword evidence="6" id="KW-0418">Kinase</keyword>
<keyword evidence="5" id="KW-0547">Nucleotide-binding</keyword>
<keyword evidence="7 13" id="KW-0067">ATP-binding</keyword>
<dbReference type="PANTHER" id="PTHR43065:SF10">
    <property type="entry name" value="PEROXIDE STRESS-ACTIVATED HISTIDINE KINASE MAK3"/>
    <property type="match status" value="1"/>
</dbReference>
<evidence type="ECO:0000256" key="1">
    <source>
        <dbReference type="ARBA" id="ARBA00000085"/>
    </source>
</evidence>
<evidence type="ECO:0000259" key="10">
    <source>
        <dbReference type="PROSITE" id="PS50109"/>
    </source>
</evidence>
<dbReference type="SMART" id="SM00388">
    <property type="entry name" value="HisKA"/>
    <property type="match status" value="1"/>
</dbReference>
<evidence type="ECO:0000256" key="2">
    <source>
        <dbReference type="ARBA" id="ARBA00012438"/>
    </source>
</evidence>
<dbReference type="InterPro" id="IPR000014">
    <property type="entry name" value="PAS"/>
</dbReference>
<dbReference type="Pfam" id="PF00512">
    <property type="entry name" value="HisKA"/>
    <property type="match status" value="1"/>
</dbReference>
<accession>A0ABW1L490</accession>
<dbReference type="InterPro" id="IPR013767">
    <property type="entry name" value="PAS_fold"/>
</dbReference>
<dbReference type="InterPro" id="IPR003661">
    <property type="entry name" value="HisK_dim/P_dom"/>
</dbReference>
<dbReference type="InterPro" id="IPR000700">
    <property type="entry name" value="PAS-assoc_C"/>
</dbReference>
<feature type="domain" description="PAS" evidence="11">
    <location>
        <begin position="181"/>
        <end position="250"/>
    </location>
</feature>
<keyword evidence="9" id="KW-1133">Transmembrane helix</keyword>
<keyword evidence="8" id="KW-0902">Two-component regulatory system</keyword>
<dbReference type="SMART" id="SM00387">
    <property type="entry name" value="HATPase_c"/>
    <property type="match status" value="1"/>
</dbReference>
<evidence type="ECO:0000259" key="11">
    <source>
        <dbReference type="PROSITE" id="PS50112"/>
    </source>
</evidence>
<dbReference type="EMBL" id="JBHSRI010000002">
    <property type="protein sequence ID" value="MFC6038123.1"/>
    <property type="molecule type" value="Genomic_DNA"/>
</dbReference>
<evidence type="ECO:0000256" key="8">
    <source>
        <dbReference type="ARBA" id="ARBA00023012"/>
    </source>
</evidence>
<dbReference type="SUPFAM" id="SSF55785">
    <property type="entry name" value="PYP-like sensor domain (PAS domain)"/>
    <property type="match status" value="1"/>
</dbReference>
<dbReference type="GO" id="GO:0005524">
    <property type="term" value="F:ATP binding"/>
    <property type="evidence" value="ECO:0007669"/>
    <property type="project" value="UniProtKB-KW"/>
</dbReference>
<dbReference type="PANTHER" id="PTHR43065">
    <property type="entry name" value="SENSOR HISTIDINE KINASE"/>
    <property type="match status" value="1"/>
</dbReference>
<feature type="transmembrane region" description="Helical" evidence="9">
    <location>
        <begin position="85"/>
        <end position="102"/>
    </location>
</feature>
<dbReference type="Pfam" id="PF00989">
    <property type="entry name" value="PAS"/>
    <property type="match status" value="1"/>
</dbReference>
<dbReference type="RefSeq" id="WP_377732124.1">
    <property type="nucleotide sequence ID" value="NZ_JBHSRI010000002.1"/>
</dbReference>
<protein>
    <recommendedName>
        <fullName evidence="2">histidine kinase</fullName>
        <ecNumber evidence="2">2.7.13.3</ecNumber>
    </recommendedName>
</protein>
<proteinExistence type="predicted"/>
<dbReference type="CDD" id="cd00082">
    <property type="entry name" value="HisKA"/>
    <property type="match status" value="1"/>
</dbReference>
<evidence type="ECO:0000313" key="14">
    <source>
        <dbReference type="Proteomes" id="UP001596170"/>
    </source>
</evidence>
<dbReference type="Pfam" id="PF02518">
    <property type="entry name" value="HATPase_c"/>
    <property type="match status" value="1"/>
</dbReference>
<dbReference type="InterPro" id="IPR004358">
    <property type="entry name" value="Sig_transdc_His_kin-like_C"/>
</dbReference>
<dbReference type="PRINTS" id="PR00344">
    <property type="entry name" value="BCTRLSENSOR"/>
</dbReference>
<reference evidence="14" key="1">
    <citation type="journal article" date="2019" name="Int. J. Syst. Evol. Microbiol.">
        <title>The Global Catalogue of Microorganisms (GCM) 10K type strain sequencing project: providing services to taxonomists for standard genome sequencing and annotation.</title>
        <authorList>
            <consortium name="The Broad Institute Genomics Platform"/>
            <consortium name="The Broad Institute Genome Sequencing Center for Infectious Disease"/>
            <person name="Wu L."/>
            <person name="Ma J."/>
        </authorList>
    </citation>
    <scope>NUCLEOTIDE SEQUENCE [LARGE SCALE GENOMIC DNA]</scope>
    <source>
        <strain evidence="14">CCUG 54527</strain>
    </source>
</reference>
<feature type="domain" description="Histidine kinase" evidence="10">
    <location>
        <begin position="318"/>
        <end position="524"/>
    </location>
</feature>
<feature type="transmembrane region" description="Helical" evidence="9">
    <location>
        <begin position="38"/>
        <end position="55"/>
    </location>
</feature>
<evidence type="ECO:0000313" key="13">
    <source>
        <dbReference type="EMBL" id="MFC6038123.1"/>
    </source>
</evidence>
<dbReference type="InterPro" id="IPR035965">
    <property type="entry name" value="PAS-like_dom_sf"/>
</dbReference>
<keyword evidence="9" id="KW-0472">Membrane</keyword>
<dbReference type="PROSITE" id="PS50113">
    <property type="entry name" value="PAC"/>
    <property type="match status" value="1"/>
</dbReference>
<evidence type="ECO:0000256" key="5">
    <source>
        <dbReference type="ARBA" id="ARBA00022741"/>
    </source>
</evidence>
<evidence type="ECO:0000256" key="9">
    <source>
        <dbReference type="SAM" id="Phobius"/>
    </source>
</evidence>
<gene>
    <name evidence="13" type="ORF">ACFPYN_01535</name>
</gene>
<evidence type="ECO:0000259" key="12">
    <source>
        <dbReference type="PROSITE" id="PS50113"/>
    </source>
</evidence>
<evidence type="ECO:0000256" key="7">
    <source>
        <dbReference type="ARBA" id="ARBA00022840"/>
    </source>
</evidence>
<dbReference type="CDD" id="cd00130">
    <property type="entry name" value="PAS"/>
    <property type="match status" value="1"/>
</dbReference>
<name>A0ABW1L490_9BACL</name>
<keyword evidence="3" id="KW-0597">Phosphoprotein</keyword>
<comment type="catalytic activity">
    <reaction evidence="1">
        <text>ATP + protein L-histidine = ADP + protein N-phospho-L-histidine.</text>
        <dbReference type="EC" id="2.7.13.3"/>
    </reaction>
</comment>
<evidence type="ECO:0000256" key="6">
    <source>
        <dbReference type="ARBA" id="ARBA00022777"/>
    </source>
</evidence>
<dbReference type="PROSITE" id="PS50112">
    <property type="entry name" value="PAS"/>
    <property type="match status" value="1"/>
</dbReference>
<evidence type="ECO:0000256" key="3">
    <source>
        <dbReference type="ARBA" id="ARBA00022553"/>
    </source>
</evidence>
<keyword evidence="4" id="KW-0808">Transferase</keyword>
<dbReference type="InterPro" id="IPR003594">
    <property type="entry name" value="HATPase_dom"/>
</dbReference>
<dbReference type="PROSITE" id="PS50109">
    <property type="entry name" value="HIS_KIN"/>
    <property type="match status" value="1"/>
</dbReference>
<dbReference type="InterPro" id="IPR036890">
    <property type="entry name" value="HATPase_C_sf"/>
</dbReference>
<feature type="transmembrane region" description="Helical" evidence="9">
    <location>
        <begin position="109"/>
        <end position="127"/>
    </location>
</feature>
<sequence length="532" mass="60449">MDKTLLLHKRNRLFIQLFALGLLFHTLLSLFIPNEHATSVPIIAILYCLALFILFKLRINNQFLQGLILAGLNGYIFYINVETPYYVHLILFVFPLIVASLYHSITASLILLPITVIEILYLFYTYFHLFEQSIEFVDLYVILLFVILISVTAIIHSLLVRKTWFKVEEQQSSLERALDSKEGYLHMFFENAKDGIAVFDLDARIIEVNPAFELLYGWSREECIGKSVPLVPPENSEAANDRIKRVLDGESFNSLETIDMKKDGTFFNAQLTLSPIYNKCGEMVAMSVITRDISYRKEAEKLIIQSEKLKLAGEIAAGVAHEIRNPMTVISGFIQMMNEDDQHPYQSYTKLIESELERINLIISEFLILAKPHVTTIKEFNLEKIIQDVVLLYTPEFNLRGISFAESWNAPNVVVAGEQNQIKQVFINIVKNAVEALEKEGSLHIYSTLEQDGFIGIHIQDNGPGMTQEVQKQIFEPFFTTKTTGTGLGMMISQKIIQEHGGKIIINSQVNQGTLVSILLPYKSPKKSAQSI</sequence>
<dbReference type="InterPro" id="IPR005467">
    <property type="entry name" value="His_kinase_dom"/>
</dbReference>
<organism evidence="13 14">
    <name type="scientific">Paenisporosarcina macmurdoensis</name>
    <dbReference type="NCBI Taxonomy" id="212659"/>
    <lineage>
        <taxon>Bacteria</taxon>
        <taxon>Bacillati</taxon>
        <taxon>Bacillota</taxon>
        <taxon>Bacilli</taxon>
        <taxon>Bacillales</taxon>
        <taxon>Caryophanaceae</taxon>
        <taxon>Paenisporosarcina</taxon>
    </lineage>
</organism>
<dbReference type="Gene3D" id="3.30.565.10">
    <property type="entry name" value="Histidine kinase-like ATPase, C-terminal domain"/>
    <property type="match status" value="1"/>
</dbReference>